<keyword evidence="2" id="KW-1185">Reference proteome</keyword>
<dbReference type="InParanoid" id="B6IHB2"/>
<dbReference type="RefSeq" id="XP_045098856.1">
    <property type="nucleotide sequence ID" value="XM_045243630.1"/>
</dbReference>
<evidence type="ECO:0000313" key="2">
    <source>
        <dbReference type="Proteomes" id="UP000008549"/>
    </source>
</evidence>
<dbReference type="AlphaFoldDB" id="B6IHB2"/>
<reference evidence="1 2" key="2">
    <citation type="journal article" date="2011" name="PLoS Genet.">
        <title>Caenorhabditis briggsae recombinant inbred line genotypes reveal inter-strain incompatibility and the evolution of recombination.</title>
        <authorList>
            <person name="Ross J.A."/>
            <person name="Koboldt D.C."/>
            <person name="Staisch J.E."/>
            <person name="Chamberlin H.M."/>
            <person name="Gupta B.P."/>
            <person name="Miller R.D."/>
            <person name="Baird S.E."/>
            <person name="Haag E.S."/>
        </authorList>
    </citation>
    <scope>NUCLEOTIDE SEQUENCE [LARGE SCALE GENOMIC DNA]</scope>
    <source>
        <strain evidence="1 2">AF16</strain>
    </source>
</reference>
<proteinExistence type="predicted"/>
<dbReference type="HOGENOM" id="CLU_3413277_0_0_1"/>
<protein>
    <submittedName>
        <fullName evidence="1">Protein CBG25841</fullName>
    </submittedName>
</protein>
<gene>
    <name evidence="1" type="ORF">CBG25841</name>
    <name evidence="1" type="ORF">CBG_25841</name>
</gene>
<evidence type="ECO:0000313" key="1">
    <source>
        <dbReference type="EMBL" id="CAR99292.1"/>
    </source>
</evidence>
<accession>B6IHB2</accession>
<reference evidence="1 2" key="1">
    <citation type="journal article" date="2003" name="PLoS Biol.">
        <title>The genome sequence of Caenorhabditis briggsae: a platform for comparative genomics.</title>
        <authorList>
            <person name="Stein L.D."/>
            <person name="Bao Z."/>
            <person name="Blasiar D."/>
            <person name="Blumenthal T."/>
            <person name="Brent M.R."/>
            <person name="Chen N."/>
            <person name="Chinwalla A."/>
            <person name="Clarke L."/>
            <person name="Clee C."/>
            <person name="Coghlan A."/>
            <person name="Coulson A."/>
            <person name="D'Eustachio P."/>
            <person name="Fitch D.H."/>
            <person name="Fulton L.A."/>
            <person name="Fulton R.E."/>
            <person name="Griffiths-Jones S."/>
            <person name="Harris T.W."/>
            <person name="Hillier L.W."/>
            <person name="Kamath R."/>
            <person name="Kuwabara P.E."/>
            <person name="Mardis E.R."/>
            <person name="Marra M.A."/>
            <person name="Miner T.L."/>
            <person name="Minx P."/>
            <person name="Mullikin J.C."/>
            <person name="Plumb R.W."/>
            <person name="Rogers J."/>
            <person name="Schein J.E."/>
            <person name="Sohrmann M."/>
            <person name="Spieth J."/>
            <person name="Stajich J.E."/>
            <person name="Wei C."/>
            <person name="Willey D."/>
            <person name="Wilson R.K."/>
            <person name="Durbin R."/>
            <person name="Waterston R.H."/>
        </authorList>
    </citation>
    <scope>NUCLEOTIDE SEQUENCE [LARGE SCALE GENOMIC DNA]</scope>
    <source>
        <strain evidence="1 2">AF16</strain>
    </source>
</reference>
<dbReference type="EMBL" id="HE601284">
    <property type="protein sequence ID" value="CAR99292.1"/>
    <property type="molecule type" value="Genomic_DNA"/>
</dbReference>
<dbReference type="CTD" id="68917323"/>
<sequence length="28" mass="3405">MSQMVKPIIQIPQYIFAPRFRSFTMVFK</sequence>
<name>B6IHB2_CAEBR</name>
<dbReference type="KEGG" id="cbr:CBG_25841"/>
<dbReference type="GeneID" id="68917323"/>
<dbReference type="Proteomes" id="UP000008549">
    <property type="component" value="Unassembled WGS sequence"/>
</dbReference>
<organism evidence="1 2">
    <name type="scientific">Caenorhabditis briggsae</name>
    <dbReference type="NCBI Taxonomy" id="6238"/>
    <lineage>
        <taxon>Eukaryota</taxon>
        <taxon>Metazoa</taxon>
        <taxon>Ecdysozoa</taxon>
        <taxon>Nematoda</taxon>
        <taxon>Chromadorea</taxon>
        <taxon>Rhabditida</taxon>
        <taxon>Rhabditina</taxon>
        <taxon>Rhabditomorpha</taxon>
        <taxon>Rhabditoidea</taxon>
        <taxon>Rhabditidae</taxon>
        <taxon>Peloderinae</taxon>
        <taxon>Caenorhabditis</taxon>
    </lineage>
</organism>